<reference evidence="2" key="1">
    <citation type="journal article" date="2019" name="Int. J. Syst. Evol. Microbiol.">
        <title>The Global Catalogue of Microorganisms (GCM) 10K type strain sequencing project: providing services to taxonomists for standard genome sequencing and annotation.</title>
        <authorList>
            <consortium name="The Broad Institute Genomics Platform"/>
            <consortium name="The Broad Institute Genome Sequencing Center for Infectious Disease"/>
            <person name="Wu L."/>
            <person name="Ma J."/>
        </authorList>
    </citation>
    <scope>NUCLEOTIDE SEQUENCE [LARGE SCALE GENOMIC DNA]</scope>
    <source>
        <strain evidence="2">CGMCC 4.1467</strain>
    </source>
</reference>
<evidence type="ECO:0000313" key="2">
    <source>
        <dbReference type="Proteomes" id="UP001596472"/>
    </source>
</evidence>
<evidence type="ECO:0008006" key="3">
    <source>
        <dbReference type="Google" id="ProtNLM"/>
    </source>
</evidence>
<comment type="caution">
    <text evidence="1">The sequence shown here is derived from an EMBL/GenBank/DDBJ whole genome shotgun (WGS) entry which is preliminary data.</text>
</comment>
<proteinExistence type="predicted"/>
<organism evidence="1 2">
    <name type="scientific">Haloferula chungangensis</name>
    <dbReference type="NCBI Taxonomy" id="1048331"/>
    <lineage>
        <taxon>Bacteria</taxon>
        <taxon>Pseudomonadati</taxon>
        <taxon>Verrucomicrobiota</taxon>
        <taxon>Verrucomicrobiia</taxon>
        <taxon>Verrucomicrobiales</taxon>
        <taxon>Verrucomicrobiaceae</taxon>
        <taxon>Haloferula</taxon>
    </lineage>
</organism>
<dbReference type="InterPro" id="IPR029063">
    <property type="entry name" value="SAM-dependent_MTases_sf"/>
</dbReference>
<dbReference type="EMBL" id="JBHTBS010000008">
    <property type="protein sequence ID" value="MFC7338463.1"/>
    <property type="molecule type" value="Genomic_DNA"/>
</dbReference>
<dbReference type="SUPFAM" id="SSF53335">
    <property type="entry name" value="S-adenosyl-L-methionine-dependent methyltransferases"/>
    <property type="match status" value="1"/>
</dbReference>
<protein>
    <recommendedName>
        <fullName evidence="3">Class I SAM-dependent methyltransferase</fullName>
    </recommendedName>
</protein>
<dbReference type="Proteomes" id="UP001596472">
    <property type="component" value="Unassembled WGS sequence"/>
</dbReference>
<evidence type="ECO:0000313" key="1">
    <source>
        <dbReference type="EMBL" id="MFC7338463.1"/>
    </source>
</evidence>
<keyword evidence="2" id="KW-1185">Reference proteome</keyword>
<sequence>MPMERVIEPEIIDGMAPDHPMAIRSRRDLRMINFIMGNERWIRGCVKKHRASAAKGIVELGAGGGELLGTLASYGPSTGYDLVPKPEHLGEEVSWKQGDLWAREAEISGGILVANLFLHHLQAEELGRLGDMAKRFDVLIFVEPLRTKDAEWMGERLLPIVGEATKHDMMVSIRAGFVAGELPELLGLGSEWKVSERSTWRGGHRVLALRA</sequence>
<name>A0ABW2L7T5_9BACT</name>
<accession>A0ABW2L7T5</accession>
<gene>
    <name evidence="1" type="ORF">ACFQY0_14810</name>
</gene>